<organism evidence="1 2">
    <name type="scientific">Aspergillus sclerotiicarbonarius (strain CBS 121057 / IBT 28362)</name>
    <dbReference type="NCBI Taxonomy" id="1448318"/>
    <lineage>
        <taxon>Eukaryota</taxon>
        <taxon>Fungi</taxon>
        <taxon>Dikarya</taxon>
        <taxon>Ascomycota</taxon>
        <taxon>Pezizomycotina</taxon>
        <taxon>Eurotiomycetes</taxon>
        <taxon>Eurotiomycetidae</taxon>
        <taxon>Eurotiales</taxon>
        <taxon>Aspergillaceae</taxon>
        <taxon>Aspergillus</taxon>
        <taxon>Aspergillus subgen. Circumdati</taxon>
    </lineage>
</organism>
<sequence length="186" mass="20352">MVSEYEVSGIRGRVGLHKAKYAIRPIEGSEAGEPRDAVSEMMSLLMPVLCCVRYRSVIVWCHGFDADAVGLILCLYQRSPSPMSGFQAPRILDSAGVRWRLIASTASLRLDHLVWVSRSNADWLPAGILRRRNSVTCGIPRIFPSRGSLLCGGSQHSRPQAPPYRAVTGALPSPFEATGQCIESEL</sequence>
<dbReference type="EMBL" id="KZ826317">
    <property type="protein sequence ID" value="PYI11808.1"/>
    <property type="molecule type" value="Genomic_DNA"/>
</dbReference>
<dbReference type="VEuPathDB" id="FungiDB:BO78DRAFT_101493"/>
<gene>
    <name evidence="1" type="ORF">BO78DRAFT_101493</name>
</gene>
<accession>A0A319EVD8</accession>
<dbReference type="AlphaFoldDB" id="A0A319EVD8"/>
<keyword evidence="2" id="KW-1185">Reference proteome</keyword>
<proteinExistence type="predicted"/>
<name>A0A319EVD8_ASPSB</name>
<reference evidence="1 2" key="1">
    <citation type="submission" date="2018-02" db="EMBL/GenBank/DDBJ databases">
        <title>The genomes of Aspergillus section Nigri reveals drivers in fungal speciation.</title>
        <authorList>
            <consortium name="DOE Joint Genome Institute"/>
            <person name="Vesth T.C."/>
            <person name="Nybo J."/>
            <person name="Theobald S."/>
            <person name="Brandl J."/>
            <person name="Frisvad J.C."/>
            <person name="Nielsen K.F."/>
            <person name="Lyhne E.K."/>
            <person name="Kogle M.E."/>
            <person name="Kuo A."/>
            <person name="Riley R."/>
            <person name="Clum A."/>
            <person name="Nolan M."/>
            <person name="Lipzen A."/>
            <person name="Salamov A."/>
            <person name="Henrissat B."/>
            <person name="Wiebenga A."/>
            <person name="De vries R.P."/>
            <person name="Grigoriev I.V."/>
            <person name="Mortensen U.H."/>
            <person name="Andersen M.R."/>
            <person name="Baker S.E."/>
        </authorList>
    </citation>
    <scope>NUCLEOTIDE SEQUENCE [LARGE SCALE GENOMIC DNA]</scope>
    <source>
        <strain evidence="1 2">CBS 121057</strain>
    </source>
</reference>
<dbReference type="Proteomes" id="UP000248423">
    <property type="component" value="Unassembled WGS sequence"/>
</dbReference>
<evidence type="ECO:0000313" key="2">
    <source>
        <dbReference type="Proteomes" id="UP000248423"/>
    </source>
</evidence>
<evidence type="ECO:0000313" key="1">
    <source>
        <dbReference type="EMBL" id="PYI11808.1"/>
    </source>
</evidence>
<protein>
    <submittedName>
        <fullName evidence="1">Uncharacterized protein</fullName>
    </submittedName>
</protein>